<keyword evidence="7" id="KW-0963">Cytoplasm</keyword>
<dbReference type="PANTHER" id="PTHR21087:SF16">
    <property type="entry name" value="SHIKIMATE KINASE 1, CHLOROPLASTIC"/>
    <property type="match status" value="1"/>
</dbReference>
<dbReference type="GO" id="GO:0000287">
    <property type="term" value="F:magnesium ion binding"/>
    <property type="evidence" value="ECO:0007669"/>
    <property type="project" value="UniProtKB-UniRule"/>
</dbReference>
<dbReference type="GO" id="GO:0004765">
    <property type="term" value="F:shikimate kinase activity"/>
    <property type="evidence" value="ECO:0007669"/>
    <property type="project" value="UniProtKB-UniRule"/>
</dbReference>
<dbReference type="HAMAP" id="MF_00109">
    <property type="entry name" value="Shikimate_kinase"/>
    <property type="match status" value="1"/>
</dbReference>
<organism evidence="8 9">
    <name type="scientific">Desulfosarcina alkanivorans</name>
    <dbReference type="NCBI Taxonomy" id="571177"/>
    <lineage>
        <taxon>Bacteria</taxon>
        <taxon>Pseudomonadati</taxon>
        <taxon>Thermodesulfobacteriota</taxon>
        <taxon>Desulfobacteria</taxon>
        <taxon>Desulfobacterales</taxon>
        <taxon>Desulfosarcinaceae</taxon>
        <taxon>Desulfosarcina</taxon>
    </lineage>
</organism>
<dbReference type="PANTHER" id="PTHR21087">
    <property type="entry name" value="SHIKIMATE KINASE"/>
    <property type="match status" value="1"/>
</dbReference>
<keyword evidence="1 7" id="KW-0028">Amino-acid biosynthesis</keyword>
<dbReference type="PRINTS" id="PR01100">
    <property type="entry name" value="SHIKIMTKNASE"/>
</dbReference>
<reference evidence="8 9" key="1">
    <citation type="submission" date="2019-11" db="EMBL/GenBank/DDBJ databases">
        <title>Comparative genomics of hydrocarbon-degrading Desulfosarcina strains.</title>
        <authorList>
            <person name="Watanabe M."/>
            <person name="Kojima H."/>
            <person name="Fukui M."/>
        </authorList>
    </citation>
    <scope>NUCLEOTIDE SEQUENCE [LARGE SCALE GENOMIC DNA]</scope>
    <source>
        <strain evidence="8 9">PL12</strain>
    </source>
</reference>
<dbReference type="Proteomes" id="UP000427906">
    <property type="component" value="Chromosome"/>
</dbReference>
<accession>A0A5K7YNW4</accession>
<keyword evidence="7" id="KW-0460">Magnesium</keyword>
<evidence type="ECO:0000256" key="1">
    <source>
        <dbReference type="ARBA" id="ARBA00022605"/>
    </source>
</evidence>
<comment type="pathway">
    <text evidence="7">Metabolic intermediate biosynthesis; chorismate biosynthesis; chorismate from D-erythrose 4-phosphate and phosphoenolpyruvate: step 5/7.</text>
</comment>
<evidence type="ECO:0000256" key="5">
    <source>
        <dbReference type="ARBA" id="ARBA00022840"/>
    </source>
</evidence>
<comment type="cofactor">
    <cofactor evidence="7">
        <name>Mg(2+)</name>
        <dbReference type="ChEBI" id="CHEBI:18420"/>
    </cofactor>
    <text evidence="7">Binds 1 Mg(2+) ion per subunit.</text>
</comment>
<dbReference type="KEGG" id="dalk:DSCA_48260"/>
<evidence type="ECO:0000256" key="2">
    <source>
        <dbReference type="ARBA" id="ARBA00022679"/>
    </source>
</evidence>
<dbReference type="SUPFAM" id="SSF52540">
    <property type="entry name" value="P-loop containing nucleoside triphosphate hydrolases"/>
    <property type="match status" value="1"/>
</dbReference>
<feature type="binding site" evidence="7">
    <location>
        <begin position="13"/>
        <end position="18"/>
    </location>
    <ligand>
        <name>ATP</name>
        <dbReference type="ChEBI" id="CHEBI:30616"/>
    </ligand>
</feature>
<dbReference type="GO" id="GO:0008652">
    <property type="term" value="P:amino acid biosynthetic process"/>
    <property type="evidence" value="ECO:0007669"/>
    <property type="project" value="UniProtKB-KW"/>
</dbReference>
<keyword evidence="4 7" id="KW-0418">Kinase</keyword>
<keyword evidence="6 7" id="KW-0057">Aromatic amino acid biosynthesis</keyword>
<dbReference type="EMBL" id="AP021874">
    <property type="protein sequence ID" value="BBO70896.1"/>
    <property type="molecule type" value="Genomic_DNA"/>
</dbReference>
<dbReference type="Pfam" id="PF01202">
    <property type="entry name" value="SKI"/>
    <property type="match status" value="1"/>
</dbReference>
<dbReference type="AlphaFoldDB" id="A0A5K7YNW4"/>
<keyword evidence="3 7" id="KW-0547">Nucleotide-binding</keyword>
<evidence type="ECO:0000256" key="7">
    <source>
        <dbReference type="HAMAP-Rule" id="MF_00109"/>
    </source>
</evidence>
<dbReference type="CDD" id="cd00464">
    <property type="entry name" value="SK"/>
    <property type="match status" value="1"/>
</dbReference>
<protein>
    <recommendedName>
        <fullName evidence="7">Shikimate kinase</fullName>
        <shortName evidence="7">SK</shortName>
        <ecNumber evidence="7">2.7.1.71</ecNumber>
    </recommendedName>
</protein>
<evidence type="ECO:0000313" key="9">
    <source>
        <dbReference type="Proteomes" id="UP000427906"/>
    </source>
</evidence>
<dbReference type="InterPro" id="IPR031322">
    <property type="entry name" value="Shikimate/glucono_kinase"/>
</dbReference>
<dbReference type="Gene3D" id="3.40.50.300">
    <property type="entry name" value="P-loop containing nucleotide triphosphate hydrolases"/>
    <property type="match status" value="1"/>
</dbReference>
<evidence type="ECO:0000256" key="3">
    <source>
        <dbReference type="ARBA" id="ARBA00022741"/>
    </source>
</evidence>
<dbReference type="UniPathway" id="UPA00053">
    <property type="reaction ID" value="UER00088"/>
</dbReference>
<feature type="binding site" evidence="7">
    <location>
        <position position="80"/>
    </location>
    <ligand>
        <name>substrate</name>
    </ligand>
</feature>
<comment type="caution">
    <text evidence="7">Lacks conserved residue(s) required for the propagation of feature annotation.</text>
</comment>
<keyword evidence="9" id="KW-1185">Reference proteome</keyword>
<comment type="function">
    <text evidence="7">Catalyzes the specific phosphorylation of the 3-hydroxyl group of shikimic acid using ATP as a cosubstrate.</text>
</comment>
<evidence type="ECO:0000256" key="4">
    <source>
        <dbReference type="ARBA" id="ARBA00022777"/>
    </source>
</evidence>
<feature type="binding site" evidence="7">
    <location>
        <position position="135"/>
    </location>
    <ligand>
        <name>substrate</name>
    </ligand>
</feature>
<comment type="subunit">
    <text evidence="7">Monomer.</text>
</comment>
<dbReference type="InterPro" id="IPR000623">
    <property type="entry name" value="Shikimate_kinase/TSH1"/>
</dbReference>
<comment type="catalytic activity">
    <reaction evidence="7">
        <text>shikimate + ATP = 3-phosphoshikimate + ADP + H(+)</text>
        <dbReference type="Rhea" id="RHEA:13121"/>
        <dbReference type="ChEBI" id="CHEBI:15378"/>
        <dbReference type="ChEBI" id="CHEBI:30616"/>
        <dbReference type="ChEBI" id="CHEBI:36208"/>
        <dbReference type="ChEBI" id="CHEBI:145989"/>
        <dbReference type="ChEBI" id="CHEBI:456216"/>
        <dbReference type="EC" id="2.7.1.71"/>
    </reaction>
</comment>
<keyword evidence="7" id="KW-0479">Metal-binding</keyword>
<proteinExistence type="inferred from homology"/>
<feature type="binding site" evidence="7">
    <location>
        <position position="59"/>
    </location>
    <ligand>
        <name>substrate</name>
    </ligand>
</feature>
<gene>
    <name evidence="8" type="primary">aroK-2</name>
    <name evidence="7" type="synonym">aroK</name>
    <name evidence="8" type="ORF">DSCA_48260</name>
</gene>
<dbReference type="InterPro" id="IPR027417">
    <property type="entry name" value="P-loop_NTPase"/>
</dbReference>
<comment type="similarity">
    <text evidence="7">Belongs to the shikimate kinase family.</text>
</comment>
<keyword evidence="5 7" id="KW-0067">ATP-binding</keyword>
<dbReference type="GO" id="GO:0005829">
    <property type="term" value="C:cytosol"/>
    <property type="evidence" value="ECO:0007669"/>
    <property type="project" value="TreeGrafter"/>
</dbReference>
<feature type="binding site" evidence="7">
    <location>
        <position position="17"/>
    </location>
    <ligand>
        <name>Mg(2+)</name>
        <dbReference type="ChEBI" id="CHEBI:18420"/>
    </ligand>
</feature>
<evidence type="ECO:0000313" key="8">
    <source>
        <dbReference type="EMBL" id="BBO70896.1"/>
    </source>
</evidence>
<sequence>MRKTNLILIGMPGAGKSTVGVLLAKRLGVSFIDTDILMQTGEGCYLQETIAEHGIDGFRRIEARYLLSVPPDCGVVATGGSAVYSRKAMTHLKSLGPAVYLKIGLEALKKRLGNLDKRGVLRMPGQTIDMIYEERRALYGAYADIIVSTVGVTPDQVVTAVLRQL</sequence>
<keyword evidence="2 7" id="KW-0808">Transferase</keyword>
<evidence type="ECO:0000256" key="6">
    <source>
        <dbReference type="ARBA" id="ARBA00023141"/>
    </source>
</evidence>
<comment type="subcellular location">
    <subcellularLocation>
        <location evidence="7">Cytoplasm</location>
    </subcellularLocation>
</comment>
<feature type="binding site" evidence="7">
    <location>
        <position position="118"/>
    </location>
    <ligand>
        <name>ATP</name>
        <dbReference type="ChEBI" id="CHEBI:30616"/>
    </ligand>
</feature>
<name>A0A5K7YNW4_9BACT</name>
<dbReference type="RefSeq" id="WP_231716263.1">
    <property type="nucleotide sequence ID" value="NZ_AP021874.1"/>
</dbReference>
<dbReference type="GO" id="GO:0009073">
    <property type="term" value="P:aromatic amino acid family biosynthetic process"/>
    <property type="evidence" value="ECO:0007669"/>
    <property type="project" value="UniProtKB-KW"/>
</dbReference>
<feature type="binding site" evidence="7">
    <location>
        <position position="35"/>
    </location>
    <ligand>
        <name>substrate</name>
    </ligand>
</feature>
<dbReference type="EC" id="2.7.1.71" evidence="7"/>
<dbReference type="GO" id="GO:0005524">
    <property type="term" value="F:ATP binding"/>
    <property type="evidence" value="ECO:0007669"/>
    <property type="project" value="UniProtKB-UniRule"/>
</dbReference>
<dbReference type="GO" id="GO:0009423">
    <property type="term" value="P:chorismate biosynthetic process"/>
    <property type="evidence" value="ECO:0007669"/>
    <property type="project" value="UniProtKB-UniRule"/>
</dbReference>